<feature type="transmembrane region" description="Helical" evidence="1">
    <location>
        <begin position="21"/>
        <end position="42"/>
    </location>
</feature>
<keyword evidence="1" id="KW-1133">Transmembrane helix</keyword>
<dbReference type="AlphaFoldDB" id="A0A552L640"/>
<keyword evidence="1" id="KW-0472">Membrane</keyword>
<evidence type="ECO:0000313" key="2">
    <source>
        <dbReference type="EMBL" id="TRV15688.1"/>
    </source>
</evidence>
<keyword evidence="1" id="KW-0812">Transmembrane</keyword>
<reference evidence="2 3" key="1">
    <citation type="submission" date="2019-01" db="EMBL/GenBank/DDBJ databases">
        <title>Coherence of Microcystis species and biogeography revealed through population genomics.</title>
        <authorList>
            <person name="Perez-Carrascal O.M."/>
            <person name="Terrat Y."/>
            <person name="Giani A."/>
            <person name="Fortin N."/>
            <person name="Tromas N."/>
            <person name="Shapiro B.J."/>
        </authorList>
    </citation>
    <scope>NUCLEOTIDE SEQUENCE [LARGE SCALE GENOMIC DNA]</scope>
    <source>
        <strain evidence="2">Mf_QC_C_20070823_S10D</strain>
    </source>
</reference>
<name>A0A552L640_9CHRO</name>
<comment type="caution">
    <text evidence="2">The sequence shown here is derived from an EMBL/GenBank/DDBJ whole genome shotgun (WGS) entry which is preliminary data.</text>
</comment>
<dbReference type="Proteomes" id="UP000315868">
    <property type="component" value="Unassembled WGS sequence"/>
</dbReference>
<organism evidence="2 3">
    <name type="scientific">Microcystis flos-aquae Mf_QC_C_20070823_S10D</name>
    <dbReference type="NCBI Taxonomy" id="2486236"/>
    <lineage>
        <taxon>Bacteria</taxon>
        <taxon>Bacillati</taxon>
        <taxon>Cyanobacteriota</taxon>
        <taxon>Cyanophyceae</taxon>
        <taxon>Oscillatoriophycideae</taxon>
        <taxon>Chroococcales</taxon>
        <taxon>Microcystaceae</taxon>
        <taxon>Microcystis</taxon>
    </lineage>
</organism>
<dbReference type="EMBL" id="SFAM01000020">
    <property type="protein sequence ID" value="TRV15688.1"/>
    <property type="molecule type" value="Genomic_DNA"/>
</dbReference>
<protein>
    <submittedName>
        <fullName evidence="2">Uncharacterized protein</fullName>
    </submittedName>
</protein>
<accession>A0A552L640</accession>
<proteinExistence type="predicted"/>
<evidence type="ECO:0000256" key="1">
    <source>
        <dbReference type="SAM" id="Phobius"/>
    </source>
</evidence>
<evidence type="ECO:0000313" key="3">
    <source>
        <dbReference type="Proteomes" id="UP000315868"/>
    </source>
</evidence>
<gene>
    <name evidence="2" type="ORF">EWV45_02435</name>
</gene>
<sequence>MSNHPVIDLGITSNLGSPNKGCGCFGIIIALVILVVSVYFLGQDSNTKTNNSSVTLEWQPACGSSARSGSVWYSVMGNRQALKTVKEKYCGDAFITSRGNLQAASFTSKAEAEQFASLLTKVTGYKFWVSY</sequence>